<name>A0A4R6V2G8_9ACTN</name>
<keyword evidence="2" id="KW-1185">Reference proteome</keyword>
<dbReference type="Pfam" id="PF14518">
    <property type="entry name" value="Haem_oxygenas_2"/>
    <property type="match status" value="1"/>
</dbReference>
<dbReference type="EMBL" id="SNYN01000002">
    <property type="protein sequence ID" value="TDQ54230.1"/>
    <property type="molecule type" value="Genomic_DNA"/>
</dbReference>
<dbReference type="Proteomes" id="UP000295281">
    <property type="component" value="Unassembled WGS sequence"/>
</dbReference>
<proteinExistence type="predicted"/>
<reference evidence="1 2" key="1">
    <citation type="submission" date="2019-03" db="EMBL/GenBank/DDBJ databases">
        <title>Genomic Encyclopedia of Type Strains, Phase IV (KMG-IV): sequencing the most valuable type-strain genomes for metagenomic binning, comparative biology and taxonomic classification.</title>
        <authorList>
            <person name="Goeker M."/>
        </authorList>
    </citation>
    <scope>NUCLEOTIDE SEQUENCE [LARGE SCALE GENOMIC DNA]</scope>
    <source>
        <strain evidence="1 2">DSM 46770</strain>
    </source>
</reference>
<dbReference type="SMART" id="SM01236">
    <property type="entry name" value="Haem_oxygenase_2"/>
    <property type="match status" value="1"/>
</dbReference>
<gene>
    <name evidence="1" type="ORF">EV190_10263</name>
</gene>
<organism evidence="1 2">
    <name type="scientific">Actinorugispora endophytica</name>
    <dbReference type="NCBI Taxonomy" id="1605990"/>
    <lineage>
        <taxon>Bacteria</taxon>
        <taxon>Bacillati</taxon>
        <taxon>Actinomycetota</taxon>
        <taxon>Actinomycetes</taxon>
        <taxon>Streptosporangiales</taxon>
        <taxon>Nocardiopsidaceae</taxon>
        <taxon>Actinorugispora</taxon>
    </lineage>
</organism>
<comment type="caution">
    <text evidence="1">The sequence shown here is derived from an EMBL/GenBank/DDBJ whole genome shotgun (WGS) entry which is preliminary data.</text>
</comment>
<evidence type="ECO:0000313" key="1">
    <source>
        <dbReference type="EMBL" id="TDQ54230.1"/>
    </source>
</evidence>
<accession>A0A4R6V2G8</accession>
<sequence>MRLPRSRGPVTERLFEALARPPRDGAPRIPDPDSPGVAALADEDLQLALHVCYELHYCGFDGVDDAWEWDPGLLAARAALEARFEGALGALVAGSAPEGFESAAPPGVPAALAALVRADGGGPSLAAFLRRHADLGHYREFAVHRSVYHLREADPHTWGIPRIRGRAKAALVEIQSDEYGEGNPDRMHSALFAAAMRGLGLDDGYGAYLDAVPGVTLAVSNTMSFFGLHRRRRGALLGHLAAFEMTSTGPNRDISLGLRRLGAEDRVRRYFDEHVEADAVHEQIAAHDMCGAFAADHPELAADVLFGAAACLAVDRLFAGHVIDRWKRGATSLRPLRSLAPV</sequence>
<dbReference type="Gene3D" id="1.20.910.10">
    <property type="entry name" value="Heme oxygenase-like"/>
    <property type="match status" value="1"/>
</dbReference>
<dbReference type="SUPFAM" id="SSF48613">
    <property type="entry name" value="Heme oxygenase-like"/>
    <property type="match status" value="1"/>
</dbReference>
<protein>
    <submittedName>
        <fullName evidence="1">Heme oxygenase-like protein</fullName>
    </submittedName>
</protein>
<evidence type="ECO:0000313" key="2">
    <source>
        <dbReference type="Proteomes" id="UP000295281"/>
    </source>
</evidence>
<dbReference type="InterPro" id="IPR016084">
    <property type="entry name" value="Haem_Oase-like_multi-hlx"/>
</dbReference>
<dbReference type="OrthoDB" id="252872at2"/>
<dbReference type="RefSeq" id="WP_133740239.1">
    <property type="nucleotide sequence ID" value="NZ_SNYN01000002.1"/>
</dbReference>
<dbReference type="AlphaFoldDB" id="A0A4R6V2G8"/>